<evidence type="ECO:0000256" key="2">
    <source>
        <dbReference type="ARBA" id="ARBA00022475"/>
    </source>
</evidence>
<dbReference type="RefSeq" id="WP_353866660.1">
    <property type="nucleotide sequence ID" value="NZ_CP088295.1"/>
</dbReference>
<keyword evidence="3 6" id="KW-0812">Transmembrane</keyword>
<dbReference type="Pfam" id="PF09678">
    <property type="entry name" value="Caa3_CtaG"/>
    <property type="match status" value="1"/>
</dbReference>
<gene>
    <name evidence="7" type="ORF">LRS13_12215</name>
</gene>
<organism evidence="7 8">
    <name type="scientific">Svornostia abyssi</name>
    <dbReference type="NCBI Taxonomy" id="2898438"/>
    <lineage>
        <taxon>Bacteria</taxon>
        <taxon>Bacillati</taxon>
        <taxon>Actinomycetota</taxon>
        <taxon>Thermoleophilia</taxon>
        <taxon>Solirubrobacterales</taxon>
        <taxon>Baekduiaceae</taxon>
        <taxon>Svornostia</taxon>
    </lineage>
</organism>
<feature type="transmembrane region" description="Helical" evidence="6">
    <location>
        <begin position="172"/>
        <end position="192"/>
    </location>
</feature>
<evidence type="ECO:0000256" key="3">
    <source>
        <dbReference type="ARBA" id="ARBA00022692"/>
    </source>
</evidence>
<evidence type="ECO:0000313" key="8">
    <source>
        <dbReference type="Proteomes" id="UP001058860"/>
    </source>
</evidence>
<comment type="subcellular location">
    <subcellularLocation>
        <location evidence="1">Cell membrane</location>
        <topology evidence="1">Multi-pass membrane protein</topology>
    </subcellularLocation>
</comment>
<evidence type="ECO:0000256" key="1">
    <source>
        <dbReference type="ARBA" id="ARBA00004651"/>
    </source>
</evidence>
<feature type="transmembrane region" description="Helical" evidence="6">
    <location>
        <begin position="57"/>
        <end position="76"/>
    </location>
</feature>
<dbReference type="InterPro" id="IPR019108">
    <property type="entry name" value="Caa3_assmbl_CtaG-rel"/>
</dbReference>
<reference evidence="8" key="1">
    <citation type="submission" date="2021-11" db="EMBL/GenBank/DDBJ databases">
        <title>Cultivation dependent microbiological survey of springs from the worlds oldest radium mine currently devoted to the extraction of radon-saturated water.</title>
        <authorList>
            <person name="Kapinusova G."/>
            <person name="Smrhova T."/>
            <person name="Strejcek M."/>
            <person name="Suman J."/>
            <person name="Jani K."/>
            <person name="Pajer P."/>
            <person name="Uhlik O."/>
        </authorList>
    </citation>
    <scope>NUCLEOTIDE SEQUENCE [LARGE SCALE GENOMIC DNA]</scope>
    <source>
        <strain evidence="8">J379</strain>
    </source>
</reference>
<proteinExistence type="predicted"/>
<keyword evidence="8" id="KW-1185">Reference proteome</keyword>
<dbReference type="Proteomes" id="UP001058860">
    <property type="component" value="Chromosome"/>
</dbReference>
<keyword evidence="2" id="KW-1003">Cell membrane</keyword>
<feature type="transmembrane region" description="Helical" evidence="6">
    <location>
        <begin position="97"/>
        <end position="114"/>
    </location>
</feature>
<feature type="transmembrane region" description="Helical" evidence="6">
    <location>
        <begin position="134"/>
        <end position="152"/>
    </location>
</feature>
<accession>A0ABY5PNZ7</accession>
<name>A0ABY5PNZ7_9ACTN</name>
<sequence length="252" mass="28285">MVILMLVAATVVYVRRWRAVRASPGRLISFLLGILCFAAALLSPIDALAEQLFTMHMVQHVLLIDIGVVLILLGLTRVILRPVTKRTMRLEQAAGPLAHPVFALVLYVAVMWIWHYPALYDAALEHPLLHRFEHITFITAGFLYWWHILNPIPSRQRLGGMGPVAYMASTKVFVGLLGVALAFAPEAIYAFYEQQPSYWGMDAHTDQSVAGLVMATEQSIIMGIALVFLFVKALEDSERDEQRRERYGPDAV</sequence>
<keyword evidence="4 6" id="KW-1133">Transmembrane helix</keyword>
<protein>
    <submittedName>
        <fullName evidence="7">Cytochrome c oxidase assembly protein</fullName>
    </submittedName>
</protein>
<evidence type="ECO:0000313" key="7">
    <source>
        <dbReference type="EMBL" id="UUY06235.1"/>
    </source>
</evidence>
<keyword evidence="5 6" id="KW-0472">Membrane</keyword>
<feature type="transmembrane region" description="Helical" evidence="6">
    <location>
        <begin position="212"/>
        <end position="234"/>
    </location>
</feature>
<evidence type="ECO:0000256" key="5">
    <source>
        <dbReference type="ARBA" id="ARBA00023136"/>
    </source>
</evidence>
<evidence type="ECO:0000256" key="4">
    <source>
        <dbReference type="ARBA" id="ARBA00022989"/>
    </source>
</evidence>
<evidence type="ECO:0000256" key="6">
    <source>
        <dbReference type="SAM" id="Phobius"/>
    </source>
</evidence>
<dbReference type="EMBL" id="CP088295">
    <property type="protein sequence ID" value="UUY06235.1"/>
    <property type="molecule type" value="Genomic_DNA"/>
</dbReference>